<evidence type="ECO:0000313" key="3">
    <source>
        <dbReference type="Proteomes" id="UP000708148"/>
    </source>
</evidence>
<gene>
    <name evidence="2" type="ORF">OSTQU699_LOCUS3427</name>
</gene>
<sequence length="293" mass="31869">MLPSGMSGAFNKTMQALASAAHHVYPWQPFSSGQFSSLFRIQGSDSSTGDLSTRVPLASDVDSLEGLLMWRNAWKSAKAFVGGLYLLICIKVYLDSGIQILQPTTVFAGLALCILIYNSLARSAPLQGSQAVLEHDPHGETMLLHRVSSGIYTVGSVAAVALPPFVALSSRHLSAPRGPPKFYLAVCLWLVMLVGELKLLFQTSLMLVIWIGLFTLPRLYAENKWLLDGLARAGFAVLIAALRRRHRATLLMAVAGGLTVFWALEITFVVRCTMAMAISGATLFWRVSKSNVK</sequence>
<comment type="caution">
    <text evidence="2">The sequence shown here is derived from an EMBL/GenBank/DDBJ whole genome shotgun (WGS) entry which is preliminary data.</text>
</comment>
<dbReference type="OrthoDB" id="10570907at2759"/>
<reference evidence="2" key="1">
    <citation type="submission" date="2020-12" db="EMBL/GenBank/DDBJ databases">
        <authorList>
            <person name="Iha C."/>
        </authorList>
    </citation>
    <scope>NUCLEOTIDE SEQUENCE</scope>
</reference>
<dbReference type="Proteomes" id="UP000708148">
    <property type="component" value="Unassembled WGS sequence"/>
</dbReference>
<feature type="transmembrane region" description="Helical" evidence="1">
    <location>
        <begin position="248"/>
        <end position="270"/>
    </location>
</feature>
<name>A0A8S1IS22_9CHLO</name>
<dbReference type="AlphaFoldDB" id="A0A8S1IS22"/>
<feature type="transmembrane region" description="Helical" evidence="1">
    <location>
        <begin position="151"/>
        <end position="170"/>
    </location>
</feature>
<keyword evidence="1" id="KW-0812">Transmembrane</keyword>
<evidence type="ECO:0000313" key="2">
    <source>
        <dbReference type="EMBL" id="CAD7698066.1"/>
    </source>
</evidence>
<evidence type="ECO:0000256" key="1">
    <source>
        <dbReference type="SAM" id="Phobius"/>
    </source>
</evidence>
<accession>A0A8S1IS22</accession>
<protein>
    <submittedName>
        <fullName evidence="2">Uncharacterized protein</fullName>
    </submittedName>
</protein>
<proteinExistence type="predicted"/>
<dbReference type="EMBL" id="CAJHUC010000754">
    <property type="protein sequence ID" value="CAD7698066.1"/>
    <property type="molecule type" value="Genomic_DNA"/>
</dbReference>
<feature type="transmembrane region" description="Helical" evidence="1">
    <location>
        <begin position="182"/>
        <end position="213"/>
    </location>
</feature>
<organism evidence="2 3">
    <name type="scientific">Ostreobium quekettii</name>
    <dbReference type="NCBI Taxonomy" id="121088"/>
    <lineage>
        <taxon>Eukaryota</taxon>
        <taxon>Viridiplantae</taxon>
        <taxon>Chlorophyta</taxon>
        <taxon>core chlorophytes</taxon>
        <taxon>Ulvophyceae</taxon>
        <taxon>TCBD clade</taxon>
        <taxon>Bryopsidales</taxon>
        <taxon>Ostreobineae</taxon>
        <taxon>Ostreobiaceae</taxon>
        <taxon>Ostreobium</taxon>
    </lineage>
</organism>
<feature type="transmembrane region" description="Helical" evidence="1">
    <location>
        <begin position="77"/>
        <end position="94"/>
    </location>
</feature>
<keyword evidence="1" id="KW-1133">Transmembrane helix</keyword>
<keyword evidence="1" id="KW-0472">Membrane</keyword>
<keyword evidence="3" id="KW-1185">Reference proteome</keyword>